<dbReference type="InterPro" id="IPR007085">
    <property type="entry name" value="DNA/pantothenate-metab_flavo_C"/>
</dbReference>
<proteinExistence type="inferred from homology"/>
<dbReference type="NCBIfam" id="TIGR00521">
    <property type="entry name" value="coaBC_dfp"/>
    <property type="match status" value="1"/>
</dbReference>
<comment type="function">
    <text evidence="3">Catalyzes two sequential steps in the biosynthesis of coenzyme A. In the first step cysteine is conjugated to 4'-phosphopantothenate to form 4-phosphopantothenoylcysteine. In the second step the latter compound is decarboxylated to form 4'-phosphopantotheine.</text>
</comment>
<comment type="similarity">
    <text evidence="3 4">In the C-terminal section; belongs to the PPC synthetase family.</text>
</comment>
<gene>
    <name evidence="3 7" type="primary">coaBC</name>
    <name evidence="7" type="ORF">WMO46_03755</name>
</gene>
<dbReference type="EMBL" id="JBBMFL010000003">
    <property type="protein sequence ID" value="MEQ2544065.1"/>
    <property type="molecule type" value="Genomic_DNA"/>
</dbReference>
<dbReference type="InterPro" id="IPR036551">
    <property type="entry name" value="Flavin_trans-like"/>
</dbReference>
<organism evidence="7 8">
    <name type="scientific">Alistipes intestinihominis</name>
    <dbReference type="NCBI Taxonomy" id="3133172"/>
    <lineage>
        <taxon>Bacteria</taxon>
        <taxon>Pseudomonadati</taxon>
        <taxon>Bacteroidota</taxon>
        <taxon>Bacteroidia</taxon>
        <taxon>Bacteroidales</taxon>
        <taxon>Rikenellaceae</taxon>
        <taxon>Alistipes</taxon>
    </lineage>
</organism>
<dbReference type="HAMAP" id="MF_02225">
    <property type="entry name" value="CoaBC"/>
    <property type="match status" value="1"/>
</dbReference>
<comment type="similarity">
    <text evidence="3 4">In the N-terminal section; belongs to the HFCD (homo-oligomeric flavin containing Cys decarboxylase) superfamily.</text>
</comment>
<dbReference type="GeneID" id="78180248"/>
<feature type="binding site" evidence="3">
    <location>
        <position position="332"/>
    </location>
    <ligand>
        <name>CTP</name>
        <dbReference type="ChEBI" id="CHEBI:37563"/>
    </ligand>
</feature>
<dbReference type="Gene3D" id="3.40.50.1950">
    <property type="entry name" value="Flavin prenyltransferase-like"/>
    <property type="match status" value="1"/>
</dbReference>
<accession>A0ABV1GUI9</accession>
<dbReference type="InterPro" id="IPR005252">
    <property type="entry name" value="CoaBC"/>
</dbReference>
<keyword evidence="3 4" id="KW-0436">Ligase</keyword>
<keyword evidence="2 3" id="KW-0456">Lyase</keyword>
<comment type="pathway">
    <text evidence="3 4">Cofactor biosynthesis; coenzyme A biosynthesis; CoA from (R)-pantothenate: step 2/5.</text>
</comment>
<evidence type="ECO:0000313" key="8">
    <source>
        <dbReference type="Proteomes" id="UP001460202"/>
    </source>
</evidence>
<comment type="caution">
    <text evidence="3">Lacks conserved residue(s) required for the propagation of feature annotation.</text>
</comment>
<evidence type="ECO:0000313" key="7">
    <source>
        <dbReference type="EMBL" id="MEQ2544065.1"/>
    </source>
</evidence>
<evidence type="ECO:0000259" key="5">
    <source>
        <dbReference type="Pfam" id="PF02441"/>
    </source>
</evidence>
<keyword evidence="3" id="KW-0460">Magnesium</keyword>
<evidence type="ECO:0000256" key="1">
    <source>
        <dbReference type="ARBA" id="ARBA00022793"/>
    </source>
</evidence>
<feature type="binding site" evidence="3">
    <location>
        <position position="288"/>
    </location>
    <ligand>
        <name>CTP</name>
        <dbReference type="ChEBI" id="CHEBI:37563"/>
    </ligand>
</feature>
<comment type="catalytic activity">
    <reaction evidence="3 4">
        <text>N-[(R)-4-phosphopantothenoyl]-L-cysteine + H(+) = (R)-4'-phosphopantetheine + CO2</text>
        <dbReference type="Rhea" id="RHEA:16793"/>
        <dbReference type="ChEBI" id="CHEBI:15378"/>
        <dbReference type="ChEBI" id="CHEBI:16526"/>
        <dbReference type="ChEBI" id="CHEBI:59458"/>
        <dbReference type="ChEBI" id="CHEBI:61723"/>
        <dbReference type="EC" id="4.1.1.36"/>
    </reaction>
</comment>
<comment type="cofactor">
    <cofactor evidence="3">
        <name>FMN</name>
        <dbReference type="ChEBI" id="CHEBI:58210"/>
    </cofactor>
    <text evidence="3">Binds 1 FMN per subunit.</text>
</comment>
<reference evidence="7 8" key="1">
    <citation type="submission" date="2024-03" db="EMBL/GenBank/DDBJ databases">
        <title>Human intestinal bacterial collection.</title>
        <authorList>
            <person name="Pauvert C."/>
            <person name="Hitch T.C.A."/>
            <person name="Clavel T."/>
        </authorList>
    </citation>
    <scope>NUCLEOTIDE SEQUENCE [LARGE SCALE GENOMIC DNA]</scope>
    <source>
        <strain evidence="7 8">CLA-KB-H122</strain>
    </source>
</reference>
<dbReference type="EC" id="6.3.2.5" evidence="3"/>
<sequence>MASEGVANPPLAGRHILLGITGSIAAYKAAVLCRLLKTAGADVRVVMTPLAKQFITPLTMATLSKNPILVEFFDPENGAWNSHVSLGEWADCYLIAPATANTLAKMAGGIADNLLLTTYLSARCPVVAAPAMDLDMYAHAATQQNLRTLAERGVRIVEPGEGELASGLTGKGRMAEPEAIAAFVGDLLREKKKSLQGKRLIVTAGATIEAIDPVRFISNHSSGKMGYAIAGELAGRGAEVTLVTGRTALPTPAGVERVDVLSAAEMYDAAVRTFEKADGAVMCAAVADYTPDSVSETKIKKGDGDMYIALRRTRDIAAELGAHKGGRLLVGFALETHNEEAHAEAKLTKKNFDFIVLNSLRDAGAGFRGDTNKVTFIDRAGREELPLMAKREVAARIADKIEKFFAR</sequence>
<keyword evidence="8" id="KW-1185">Reference proteome</keyword>
<dbReference type="SUPFAM" id="SSF52507">
    <property type="entry name" value="Homo-oligomeric flavin-containing Cys decarboxylases, HFCD"/>
    <property type="match status" value="1"/>
</dbReference>
<name>A0ABV1GUI9_9BACT</name>
<comment type="function">
    <text evidence="4">Catalyzes two steps in the biosynthesis of coenzyme A. In the first step cysteine is conjugated to 4'-phosphopantothenate to form 4-phosphopantothenoylcysteine, in the latter compound is decarboxylated to form 4'-phosphopantotheine.</text>
</comment>
<dbReference type="EC" id="4.1.1.36" evidence="3"/>
<evidence type="ECO:0000259" key="6">
    <source>
        <dbReference type="Pfam" id="PF04127"/>
    </source>
</evidence>
<dbReference type="Gene3D" id="3.40.50.10300">
    <property type="entry name" value="CoaB-like"/>
    <property type="match status" value="1"/>
</dbReference>
<feature type="binding site" evidence="3">
    <location>
        <position position="298"/>
    </location>
    <ligand>
        <name>CTP</name>
        <dbReference type="ChEBI" id="CHEBI:37563"/>
    </ligand>
</feature>
<feature type="binding site" evidence="3">
    <location>
        <position position="346"/>
    </location>
    <ligand>
        <name>CTP</name>
        <dbReference type="ChEBI" id="CHEBI:37563"/>
    </ligand>
</feature>
<comment type="caution">
    <text evidence="7">The sequence shown here is derived from an EMBL/GenBank/DDBJ whole genome shotgun (WGS) entry which is preliminary data.</text>
</comment>
<dbReference type="RefSeq" id="WP_129651549.1">
    <property type="nucleotide sequence ID" value="NZ_JBBMFL010000003.1"/>
</dbReference>
<keyword evidence="3" id="KW-0511">Multifunctional enzyme</keyword>
<keyword evidence="3 4" id="KW-0288">FMN</keyword>
<dbReference type="InterPro" id="IPR035929">
    <property type="entry name" value="CoaB-like_sf"/>
</dbReference>
<keyword evidence="3" id="KW-0479">Metal-binding</keyword>
<dbReference type="Pfam" id="PF04127">
    <property type="entry name" value="DFP"/>
    <property type="match status" value="1"/>
</dbReference>
<feature type="binding site" evidence="3">
    <location>
        <position position="350"/>
    </location>
    <ligand>
        <name>CTP</name>
        <dbReference type="ChEBI" id="CHEBI:37563"/>
    </ligand>
</feature>
<dbReference type="Proteomes" id="UP001460202">
    <property type="component" value="Unassembled WGS sequence"/>
</dbReference>
<dbReference type="GO" id="GO:0004632">
    <property type="term" value="F:phosphopantothenate--cysteine ligase activity"/>
    <property type="evidence" value="ECO:0007669"/>
    <property type="project" value="UniProtKB-EC"/>
</dbReference>
<evidence type="ECO:0000256" key="3">
    <source>
        <dbReference type="HAMAP-Rule" id="MF_02225"/>
    </source>
</evidence>
<protein>
    <recommendedName>
        <fullName evidence="3">Coenzyme A biosynthesis bifunctional protein CoaBC</fullName>
    </recommendedName>
    <alternativeName>
        <fullName evidence="3">DNA/pantothenate metabolism flavoprotein</fullName>
    </alternativeName>
    <alternativeName>
        <fullName evidence="3">Phosphopantothenoylcysteine synthetase/decarboxylase</fullName>
        <shortName evidence="3">PPCS-PPCDC</shortName>
    </alternativeName>
    <domain>
        <recommendedName>
            <fullName evidence="3">Phosphopantothenoylcysteine decarboxylase</fullName>
            <shortName evidence="3">PPC decarboxylase</shortName>
            <shortName evidence="3">PPC-DC</shortName>
            <ecNumber evidence="3">4.1.1.36</ecNumber>
        </recommendedName>
        <alternativeName>
            <fullName evidence="3">CoaC</fullName>
        </alternativeName>
    </domain>
    <domain>
        <recommendedName>
            <fullName evidence="3">Phosphopantothenate--cysteine ligase</fullName>
            <ecNumber evidence="3">6.3.2.5</ecNumber>
        </recommendedName>
        <alternativeName>
            <fullName evidence="3">CoaB</fullName>
        </alternativeName>
        <alternativeName>
            <fullName evidence="3">Phosphopantothenoylcysteine synthetase</fullName>
            <shortName evidence="3">PPC synthetase</shortName>
            <shortName evidence="3">PPC-S</shortName>
        </alternativeName>
    </domain>
</protein>
<feature type="domain" description="DNA/pantothenate metabolism flavoprotein C-terminal" evidence="6">
    <location>
        <begin position="195"/>
        <end position="403"/>
    </location>
</feature>
<dbReference type="GO" id="GO:0004633">
    <property type="term" value="F:phosphopantothenoylcysteine decarboxylase activity"/>
    <property type="evidence" value="ECO:0007669"/>
    <property type="project" value="UniProtKB-EC"/>
</dbReference>
<comment type="cofactor">
    <cofactor evidence="3">
        <name>Mg(2+)</name>
        <dbReference type="ChEBI" id="CHEBI:18420"/>
    </cofactor>
</comment>
<feature type="region of interest" description="Phosphopantothenate--cysteine ligase" evidence="3">
    <location>
        <begin position="200"/>
        <end position="407"/>
    </location>
</feature>
<dbReference type="InterPro" id="IPR003382">
    <property type="entry name" value="Flavoprotein"/>
</dbReference>
<comment type="pathway">
    <text evidence="3 4">Cofactor biosynthesis; coenzyme A biosynthesis; CoA from (R)-pantothenate: step 3/5.</text>
</comment>
<keyword evidence="3 4" id="KW-0285">Flavoprotein</keyword>
<dbReference type="PANTHER" id="PTHR14359:SF6">
    <property type="entry name" value="PHOSPHOPANTOTHENOYLCYSTEINE DECARBOXYLASE"/>
    <property type="match status" value="1"/>
</dbReference>
<evidence type="ECO:0000256" key="4">
    <source>
        <dbReference type="RuleBase" id="RU364078"/>
    </source>
</evidence>
<comment type="catalytic activity">
    <reaction evidence="3 4">
        <text>(R)-4'-phosphopantothenate + L-cysteine + CTP = N-[(R)-4-phosphopantothenoyl]-L-cysteine + CMP + diphosphate + H(+)</text>
        <dbReference type="Rhea" id="RHEA:19397"/>
        <dbReference type="ChEBI" id="CHEBI:10986"/>
        <dbReference type="ChEBI" id="CHEBI:15378"/>
        <dbReference type="ChEBI" id="CHEBI:33019"/>
        <dbReference type="ChEBI" id="CHEBI:35235"/>
        <dbReference type="ChEBI" id="CHEBI:37563"/>
        <dbReference type="ChEBI" id="CHEBI:59458"/>
        <dbReference type="ChEBI" id="CHEBI:60377"/>
        <dbReference type="EC" id="6.3.2.5"/>
    </reaction>
</comment>
<dbReference type="PANTHER" id="PTHR14359">
    <property type="entry name" value="HOMO-OLIGOMERIC FLAVIN CONTAINING CYS DECARBOXYLASE FAMILY"/>
    <property type="match status" value="1"/>
</dbReference>
<feature type="region of interest" description="Phosphopantothenoylcysteine decarboxylase" evidence="3">
    <location>
        <begin position="1"/>
        <end position="199"/>
    </location>
</feature>
<dbReference type="SUPFAM" id="SSF102645">
    <property type="entry name" value="CoaB-like"/>
    <property type="match status" value="1"/>
</dbReference>
<feature type="domain" description="Flavoprotein" evidence="5">
    <location>
        <begin position="15"/>
        <end position="186"/>
    </location>
</feature>
<evidence type="ECO:0000256" key="2">
    <source>
        <dbReference type="ARBA" id="ARBA00023239"/>
    </source>
</evidence>
<keyword evidence="1 3" id="KW-0210">Decarboxylase</keyword>
<dbReference type="Pfam" id="PF02441">
    <property type="entry name" value="Flavoprotein"/>
    <property type="match status" value="1"/>
</dbReference>